<proteinExistence type="predicted"/>
<sequence length="1004" mass="111923">MSEAMTMDGAAPSEVATAATVDIALTLFLTAVVIGAILKWIYSFLEKPLPLTILVFLLGGLLSIWADHYDLGLIGEGIHMAEDVHPNVIFFILLPPLLFEAASLTDWPVFRHVFAQSVWLAGPGALVSTAFMSGAVYVIFNFILPGTHWSFADCLMFCSMFAATDTVAVVTTLDSLGVPNRVAAPINGESLINDGSAIVMFKIFKDLATGTPASFGSVFVQFVRLAFGGTAWGYACAIIVSWMLSMVQSDANIEITLLMAGSIITYFIADYAFEVSGVLAVITFGMYMASKGMYVVTPDVAKFEESFKSQVAFYANTLIFFLAGVVSFHRVSYAPEITNNPYNWLAMIALFVFLILARVVMVAVLWPILRITGYGMQVAEAKVLVWSGLRGAMTVALALAMDLDQRISRETAGLMIFHIAGLVSMTLLINGPTIDSLYIWLDIHPPNPYRAVMFSKAMTELECAYMKPHIDEIVHDPFFAIADMATVKQLVLDMTKATIIGRGKPKFDEQDTSVDARALLATMLERRQAREYGMWREQELLKAQGKPIPKRKLASMDVGNAVPASEELMHVRTEEHDTLKLLVSPRGPRDGQPWQNSLRGSNHDAGGHIPVTAVFGADHAVVDIDLDGPAAEPEQQEETHDDHAEHECRTDKRDQLRMLREMSTAMSHRQRVDRRRAMVSRHKRDAQVALLLFSAIKADFREQFEAHRLSHEAVWMLFDAANDGSEECDKAPFKKLSTPFKAEWNALSLKLEQAMISPWLRRWQHLWVVRQLGNWVMLRNMFLALEVLHAFIESHVKVVERASEEVLADPTKIKAMLAKIVRKAEAILAGHLSAMPNFSQVVVTVLCARRILHLKRQKLLSLTAEGVISKMDLQGLILAIDVRLGQLSTMNVMFHIAQIRHLDRERSKLLDAGAGVFATRNRDLLTKRMKKVMATTKFRKTRKSDAERSSVSNGNDDAEEDDEENLEQHVMTVVAQTVAANARTKRYDSRSFIELVDHGSEYEM</sequence>
<evidence type="ECO:0000256" key="4">
    <source>
        <dbReference type="ARBA" id="ARBA00022692"/>
    </source>
</evidence>
<dbReference type="GO" id="GO:0015385">
    <property type="term" value="F:sodium:proton antiporter activity"/>
    <property type="evidence" value="ECO:0007669"/>
    <property type="project" value="InterPro"/>
</dbReference>
<evidence type="ECO:0000256" key="9">
    <source>
        <dbReference type="ARBA" id="ARBA00023201"/>
    </source>
</evidence>
<feature type="transmembrane region" description="Helical" evidence="11">
    <location>
        <begin position="86"/>
        <end position="105"/>
    </location>
</feature>
<reference evidence="13 15" key="1">
    <citation type="submission" date="2015-02" db="EMBL/GenBank/DDBJ databases">
        <authorList>
            <person name="Chooi Y.-H."/>
        </authorList>
    </citation>
    <scope>NUCLEOTIDE SEQUENCE [LARGE SCALE GENOMIC DNA]</scope>
    <source>
        <strain evidence="13">E3</strain>
    </source>
</reference>
<evidence type="ECO:0000256" key="8">
    <source>
        <dbReference type="ARBA" id="ARBA00023136"/>
    </source>
</evidence>
<dbReference type="Proteomes" id="UP000039324">
    <property type="component" value="Unassembled WGS sequence"/>
</dbReference>
<evidence type="ECO:0000256" key="7">
    <source>
        <dbReference type="ARBA" id="ARBA00023065"/>
    </source>
</evidence>
<evidence type="ECO:0000256" key="6">
    <source>
        <dbReference type="ARBA" id="ARBA00023053"/>
    </source>
</evidence>
<evidence type="ECO:0000256" key="11">
    <source>
        <dbReference type="SAM" id="Phobius"/>
    </source>
</evidence>
<keyword evidence="4 11" id="KW-0812">Transmembrane</keyword>
<dbReference type="OrthoDB" id="5597383at2759"/>
<evidence type="ECO:0000256" key="10">
    <source>
        <dbReference type="SAM" id="MobiDB-lite"/>
    </source>
</evidence>
<keyword evidence="6" id="KW-0915">Sodium</keyword>
<dbReference type="GO" id="GO:0098719">
    <property type="term" value="P:sodium ion import across plasma membrane"/>
    <property type="evidence" value="ECO:0007669"/>
    <property type="project" value="TreeGrafter"/>
</dbReference>
<feature type="transmembrane region" description="Helical" evidence="11">
    <location>
        <begin position="117"/>
        <end position="140"/>
    </location>
</feature>
<feature type="transmembrane region" description="Helical" evidence="11">
    <location>
        <begin position="344"/>
        <end position="369"/>
    </location>
</feature>
<evidence type="ECO:0000313" key="13">
    <source>
        <dbReference type="EMBL" id="CEO94406.1"/>
    </source>
</evidence>
<dbReference type="PANTHER" id="PTHR10110:SF86">
    <property type="entry name" value="SODIUM_HYDROGEN EXCHANGER 7"/>
    <property type="match status" value="1"/>
</dbReference>
<reference evidence="14 16" key="2">
    <citation type="submission" date="2018-03" db="EMBL/GenBank/DDBJ databases">
        <authorList>
            <person name="Fogelqvist J."/>
        </authorList>
    </citation>
    <scope>NUCLEOTIDE SEQUENCE [LARGE SCALE GENOMIC DNA]</scope>
</reference>
<dbReference type="EMBL" id="CDSF01000001">
    <property type="protein sequence ID" value="CEO94406.1"/>
    <property type="molecule type" value="Genomic_DNA"/>
</dbReference>
<gene>
    <name evidence="13" type="ORF">PBRA_000191</name>
    <name evidence="14" type="ORF">PLBR_LOCUS3969</name>
</gene>
<dbReference type="InterPro" id="IPR018422">
    <property type="entry name" value="Cation/H_exchanger_CPA1"/>
</dbReference>
<dbReference type="PANTHER" id="PTHR10110">
    <property type="entry name" value="SODIUM/HYDROGEN EXCHANGER"/>
    <property type="match status" value="1"/>
</dbReference>
<feature type="transmembrane region" description="Helical" evidence="11">
    <location>
        <begin position="222"/>
        <end position="244"/>
    </location>
</feature>
<dbReference type="OMA" id="LANMIDG"/>
<dbReference type="Pfam" id="PF00999">
    <property type="entry name" value="Na_H_Exchanger"/>
    <property type="match status" value="1"/>
</dbReference>
<evidence type="ECO:0000313" key="14">
    <source>
        <dbReference type="EMBL" id="SPQ96754.1"/>
    </source>
</evidence>
<protein>
    <recommendedName>
        <fullName evidence="12">Cation/H+ exchanger transmembrane domain-containing protein</fullName>
    </recommendedName>
</protein>
<dbReference type="AlphaFoldDB" id="A0A0G4IGR1"/>
<organism evidence="13 15">
    <name type="scientific">Plasmodiophora brassicae</name>
    <name type="common">Clubroot disease agent</name>
    <dbReference type="NCBI Taxonomy" id="37360"/>
    <lineage>
        <taxon>Eukaryota</taxon>
        <taxon>Sar</taxon>
        <taxon>Rhizaria</taxon>
        <taxon>Endomyxa</taxon>
        <taxon>Phytomyxea</taxon>
        <taxon>Plasmodiophorida</taxon>
        <taxon>Plasmodiophoridae</taxon>
        <taxon>Plasmodiophora</taxon>
    </lineage>
</organism>
<feature type="domain" description="Cation/H+ exchanger transmembrane" evidence="12">
    <location>
        <begin position="37"/>
        <end position="437"/>
    </location>
</feature>
<feature type="compositionally biased region" description="Acidic residues" evidence="10">
    <location>
        <begin position="956"/>
        <end position="965"/>
    </location>
</feature>
<dbReference type="GO" id="GO:0005886">
    <property type="term" value="C:plasma membrane"/>
    <property type="evidence" value="ECO:0007669"/>
    <property type="project" value="UniProtKB-SubCell"/>
</dbReference>
<evidence type="ECO:0000256" key="1">
    <source>
        <dbReference type="ARBA" id="ARBA00004651"/>
    </source>
</evidence>
<keyword evidence="8 11" id="KW-0472">Membrane</keyword>
<feature type="region of interest" description="Disordered" evidence="10">
    <location>
        <begin position="936"/>
        <end position="966"/>
    </location>
</feature>
<evidence type="ECO:0000259" key="12">
    <source>
        <dbReference type="Pfam" id="PF00999"/>
    </source>
</evidence>
<geneLocation type="mitochondrion" evidence="14"/>
<dbReference type="Gene3D" id="6.10.140.1330">
    <property type="match status" value="1"/>
</dbReference>
<evidence type="ECO:0000256" key="5">
    <source>
        <dbReference type="ARBA" id="ARBA00022989"/>
    </source>
</evidence>
<keyword evidence="2" id="KW-0813">Transport</keyword>
<feature type="transmembrane region" description="Helical" evidence="11">
    <location>
        <begin position="49"/>
        <end position="66"/>
    </location>
</feature>
<keyword evidence="7" id="KW-0406">Ion transport</keyword>
<keyword evidence="9" id="KW-0739">Sodium transport</keyword>
<evidence type="ECO:0000313" key="15">
    <source>
        <dbReference type="Proteomes" id="UP000039324"/>
    </source>
</evidence>
<feature type="transmembrane region" description="Helical" evidence="11">
    <location>
        <begin position="23"/>
        <end position="42"/>
    </location>
</feature>
<keyword evidence="14" id="KW-0496">Mitochondrion</keyword>
<keyword evidence="15" id="KW-1185">Reference proteome</keyword>
<comment type="subcellular location">
    <subcellularLocation>
        <location evidence="1">Cell membrane</location>
        <topology evidence="1">Multi-pass membrane protein</topology>
    </subcellularLocation>
</comment>
<evidence type="ECO:0000256" key="2">
    <source>
        <dbReference type="ARBA" id="ARBA00022448"/>
    </source>
</evidence>
<keyword evidence="5 11" id="KW-1133">Transmembrane helix</keyword>
<feature type="region of interest" description="Disordered" evidence="10">
    <location>
        <begin position="630"/>
        <end position="650"/>
    </location>
</feature>
<dbReference type="STRING" id="37360.A0A0G4IGR1"/>
<feature type="transmembrane region" description="Helical" evidence="11">
    <location>
        <begin position="311"/>
        <end position="332"/>
    </location>
</feature>
<dbReference type="GO" id="GO:0015386">
    <property type="term" value="F:potassium:proton antiporter activity"/>
    <property type="evidence" value="ECO:0007669"/>
    <property type="project" value="TreeGrafter"/>
</dbReference>
<keyword evidence="3" id="KW-1003">Cell membrane</keyword>
<feature type="transmembrane region" description="Helical" evidence="11">
    <location>
        <begin position="412"/>
        <end position="429"/>
    </location>
</feature>
<dbReference type="InterPro" id="IPR006153">
    <property type="entry name" value="Cation/H_exchanger_TM"/>
</dbReference>
<dbReference type="GO" id="GO:0051453">
    <property type="term" value="P:regulation of intracellular pH"/>
    <property type="evidence" value="ECO:0007669"/>
    <property type="project" value="TreeGrafter"/>
</dbReference>
<dbReference type="EMBL" id="OVEO01000006">
    <property type="protein sequence ID" value="SPQ96754.1"/>
    <property type="molecule type" value="Genomic_DNA"/>
</dbReference>
<evidence type="ECO:0000256" key="3">
    <source>
        <dbReference type="ARBA" id="ARBA00022475"/>
    </source>
</evidence>
<evidence type="ECO:0000313" key="16">
    <source>
        <dbReference type="Proteomes" id="UP000290189"/>
    </source>
</evidence>
<dbReference type="Proteomes" id="UP000290189">
    <property type="component" value="Unassembled WGS sequence"/>
</dbReference>
<accession>A0A0G4IGR1</accession>
<feature type="compositionally biased region" description="Basic and acidic residues" evidence="10">
    <location>
        <begin position="637"/>
        <end position="650"/>
    </location>
</feature>
<name>A0A0G4IGR1_PLABS</name>